<name>A0A9X0CSV8_9CNID</name>
<evidence type="ECO:0000256" key="1">
    <source>
        <dbReference type="ARBA" id="ARBA00004613"/>
    </source>
</evidence>
<dbReference type="GO" id="GO:0005509">
    <property type="term" value="F:calcium ion binding"/>
    <property type="evidence" value="ECO:0007669"/>
    <property type="project" value="InterPro"/>
</dbReference>
<dbReference type="InterPro" id="IPR000742">
    <property type="entry name" value="EGF"/>
</dbReference>
<evidence type="ECO:0000256" key="4">
    <source>
        <dbReference type="ARBA" id="ARBA00022729"/>
    </source>
</evidence>
<dbReference type="PANTHER" id="PTHR47333">
    <property type="entry name" value="VON WILLEBRAND FACTOR C AND EGF DOMAIN-CONTAINING PROTEIN"/>
    <property type="match status" value="1"/>
</dbReference>
<proteinExistence type="predicted"/>
<dbReference type="CDD" id="cd00054">
    <property type="entry name" value="EGF_CA"/>
    <property type="match status" value="1"/>
</dbReference>
<dbReference type="InterPro" id="IPR009030">
    <property type="entry name" value="Growth_fac_rcpt_cys_sf"/>
</dbReference>
<keyword evidence="9" id="KW-1133">Transmembrane helix</keyword>
<dbReference type="InterPro" id="IPR018097">
    <property type="entry name" value="EGF_Ca-bd_CS"/>
</dbReference>
<dbReference type="SMART" id="SM00181">
    <property type="entry name" value="EGF"/>
    <property type="match status" value="2"/>
</dbReference>
<evidence type="ECO:0000256" key="7">
    <source>
        <dbReference type="ARBA" id="ARBA00023180"/>
    </source>
</evidence>
<dbReference type="PROSITE" id="PS01187">
    <property type="entry name" value="EGF_CA"/>
    <property type="match status" value="1"/>
</dbReference>
<keyword evidence="4" id="KW-0732">Signal</keyword>
<sequence>MHICENTPGGYNCKCNQDFKVDDADSKKCIPENPCQQNQHGCEHVCYQSDGQDKCSCRAGYTLNQDGKTCSDLDECATNQHRCTQGCKNTVGSYLCSCVNGFTLDSNGFSCNDIDECLAWTFNCTDVSQKCKNSYGSYKCVCDEGLYWIDKSAKDLIKVKLPHHLLPPCHREHHQMRKKPIRQLGDPRAEYLPVERTIAREVQDYFSRGSYQTLFSGKGMSIKGNQLQTQESRKLHHIHGGSSSSSAWLSKADLQRPTSGKPSILSAVPPGSSSPVIKKDVLVAIVQGSMAEISRSINANISSVQTLFADTTPSVTPTVPTTISTEKDESKNMNYIIGGCVAGGVVLVLVVIAAVWCCKRKNGIGKQRVDSEQSITNRGQKMEMDVVNYGYGQSITPHH</sequence>
<evidence type="ECO:0000256" key="8">
    <source>
        <dbReference type="SAM" id="MobiDB-lite"/>
    </source>
</evidence>
<gene>
    <name evidence="11" type="primary">FBN2_1</name>
    <name evidence="11" type="ORF">OS493_007358</name>
</gene>
<reference evidence="11" key="1">
    <citation type="submission" date="2023-01" db="EMBL/GenBank/DDBJ databases">
        <title>Genome assembly of the deep-sea coral Lophelia pertusa.</title>
        <authorList>
            <person name="Herrera S."/>
            <person name="Cordes E."/>
        </authorList>
    </citation>
    <scope>NUCLEOTIDE SEQUENCE</scope>
    <source>
        <strain evidence="11">USNM1676648</strain>
        <tissue evidence="11">Polyp</tissue>
    </source>
</reference>
<keyword evidence="9" id="KW-0812">Transmembrane</keyword>
<evidence type="ECO:0000256" key="6">
    <source>
        <dbReference type="ARBA" id="ARBA00023157"/>
    </source>
</evidence>
<protein>
    <submittedName>
        <fullName evidence="11">Fibrillin-2</fullName>
    </submittedName>
</protein>
<dbReference type="PROSITE" id="PS01186">
    <property type="entry name" value="EGF_2"/>
    <property type="match status" value="1"/>
</dbReference>
<evidence type="ECO:0000256" key="9">
    <source>
        <dbReference type="SAM" id="Phobius"/>
    </source>
</evidence>
<dbReference type="Proteomes" id="UP001163046">
    <property type="component" value="Unassembled WGS sequence"/>
</dbReference>
<evidence type="ECO:0000256" key="3">
    <source>
        <dbReference type="ARBA" id="ARBA00022536"/>
    </source>
</evidence>
<dbReference type="OrthoDB" id="5979876at2759"/>
<dbReference type="SUPFAM" id="SSF57196">
    <property type="entry name" value="EGF/Laminin"/>
    <property type="match status" value="1"/>
</dbReference>
<comment type="subcellular location">
    <subcellularLocation>
        <location evidence="1">Secreted</location>
    </subcellularLocation>
</comment>
<feature type="domain" description="EGF-like" evidence="10">
    <location>
        <begin position="55"/>
        <end position="70"/>
    </location>
</feature>
<dbReference type="EMBL" id="MU826828">
    <property type="protein sequence ID" value="KAJ7374276.1"/>
    <property type="molecule type" value="Genomic_DNA"/>
</dbReference>
<evidence type="ECO:0000259" key="10">
    <source>
        <dbReference type="PROSITE" id="PS01186"/>
    </source>
</evidence>
<dbReference type="Pfam" id="PF07645">
    <property type="entry name" value="EGF_CA"/>
    <property type="match status" value="3"/>
</dbReference>
<evidence type="ECO:0000256" key="2">
    <source>
        <dbReference type="ARBA" id="ARBA00022525"/>
    </source>
</evidence>
<dbReference type="SUPFAM" id="SSF57184">
    <property type="entry name" value="Growth factor receptor domain"/>
    <property type="match status" value="1"/>
</dbReference>
<evidence type="ECO:0000313" key="11">
    <source>
        <dbReference type="EMBL" id="KAJ7374276.1"/>
    </source>
</evidence>
<dbReference type="AlphaFoldDB" id="A0A9X0CSV8"/>
<dbReference type="InterPro" id="IPR052080">
    <property type="entry name" value="vWF_C/EGF_Fibrillin"/>
</dbReference>
<keyword evidence="7" id="KW-0325">Glycoprotein</keyword>
<keyword evidence="3" id="KW-0245">EGF-like domain</keyword>
<dbReference type="Gene3D" id="2.10.25.10">
    <property type="entry name" value="Laminin"/>
    <property type="match status" value="4"/>
</dbReference>
<comment type="caution">
    <text evidence="11">The sequence shown here is derived from an EMBL/GenBank/DDBJ whole genome shotgun (WGS) entry which is preliminary data.</text>
</comment>
<keyword evidence="12" id="KW-1185">Reference proteome</keyword>
<keyword evidence="5" id="KW-0677">Repeat</keyword>
<dbReference type="FunFam" id="2.10.25.10:FF:000240">
    <property type="entry name" value="Vitamin K-dependent protein S"/>
    <property type="match status" value="1"/>
</dbReference>
<accession>A0A9X0CSV8</accession>
<feature type="region of interest" description="Disordered" evidence="8">
    <location>
        <begin position="227"/>
        <end position="273"/>
    </location>
</feature>
<evidence type="ECO:0000256" key="5">
    <source>
        <dbReference type="ARBA" id="ARBA00022737"/>
    </source>
</evidence>
<feature type="transmembrane region" description="Helical" evidence="9">
    <location>
        <begin position="335"/>
        <end position="358"/>
    </location>
</feature>
<dbReference type="PANTHER" id="PTHR47333:SF4">
    <property type="entry name" value="EGF-LIKE DOMAIN-CONTAINING PROTEIN"/>
    <property type="match status" value="1"/>
</dbReference>
<organism evidence="11 12">
    <name type="scientific">Desmophyllum pertusum</name>
    <dbReference type="NCBI Taxonomy" id="174260"/>
    <lineage>
        <taxon>Eukaryota</taxon>
        <taxon>Metazoa</taxon>
        <taxon>Cnidaria</taxon>
        <taxon>Anthozoa</taxon>
        <taxon>Hexacorallia</taxon>
        <taxon>Scleractinia</taxon>
        <taxon>Caryophylliina</taxon>
        <taxon>Caryophylliidae</taxon>
        <taxon>Desmophyllum</taxon>
    </lineage>
</organism>
<dbReference type="InterPro" id="IPR001881">
    <property type="entry name" value="EGF-like_Ca-bd_dom"/>
</dbReference>
<dbReference type="InterPro" id="IPR049883">
    <property type="entry name" value="NOTCH1_EGF-like"/>
</dbReference>
<keyword evidence="6" id="KW-1015">Disulfide bond</keyword>
<dbReference type="FunFam" id="2.10.25.10:FF:000037">
    <property type="entry name" value="Signal peptide, CUB domain and EGF-like domain-containing 2"/>
    <property type="match status" value="1"/>
</dbReference>
<evidence type="ECO:0000313" key="12">
    <source>
        <dbReference type="Proteomes" id="UP001163046"/>
    </source>
</evidence>
<dbReference type="GO" id="GO:0005576">
    <property type="term" value="C:extracellular region"/>
    <property type="evidence" value="ECO:0007669"/>
    <property type="project" value="UniProtKB-SubCell"/>
</dbReference>
<keyword evidence="9" id="KW-0472">Membrane</keyword>
<dbReference type="SMART" id="SM00179">
    <property type="entry name" value="EGF_CA"/>
    <property type="match status" value="4"/>
</dbReference>
<keyword evidence="2" id="KW-0964">Secreted</keyword>